<proteinExistence type="predicted"/>
<dbReference type="InterPro" id="IPR054613">
    <property type="entry name" value="Peptidase_S78_dom"/>
</dbReference>
<evidence type="ECO:0000256" key="1">
    <source>
        <dbReference type="ARBA" id="ARBA00022612"/>
    </source>
</evidence>
<evidence type="ECO:0000259" key="7">
    <source>
        <dbReference type="Pfam" id="PF04586"/>
    </source>
</evidence>
<evidence type="ECO:0000256" key="4">
    <source>
        <dbReference type="ARBA" id="ARBA00022950"/>
    </source>
</evidence>
<feature type="region of interest" description="Disordered" evidence="6">
    <location>
        <begin position="157"/>
        <end position="182"/>
    </location>
</feature>
<reference evidence="8" key="1">
    <citation type="journal article" date="2021" name="Proc. Natl. Acad. Sci. U.S.A.">
        <title>A Catalog of Tens of Thousands of Viruses from Human Metagenomes Reveals Hidden Associations with Chronic Diseases.</title>
        <authorList>
            <person name="Tisza M.J."/>
            <person name="Buck C.B."/>
        </authorList>
    </citation>
    <scope>NUCLEOTIDE SEQUENCE</scope>
    <source>
        <strain evidence="8">CtoiA13</strain>
    </source>
</reference>
<evidence type="ECO:0000313" key="8">
    <source>
        <dbReference type="EMBL" id="DAE23996.1"/>
    </source>
</evidence>
<dbReference type="SUPFAM" id="SSF56563">
    <property type="entry name" value="Major capsid protein gp5"/>
    <property type="match status" value="1"/>
</dbReference>
<evidence type="ECO:0000256" key="2">
    <source>
        <dbReference type="ARBA" id="ARBA00022670"/>
    </source>
</evidence>
<dbReference type="Pfam" id="PF04586">
    <property type="entry name" value="Peptidase_S78"/>
    <property type="match status" value="1"/>
</dbReference>
<keyword evidence="1" id="KW-1188">Viral release from host cell</keyword>
<protein>
    <submittedName>
        <fullName evidence="8">Major capsid protein</fullName>
    </submittedName>
</protein>
<keyword evidence="3" id="KW-0378">Hydrolase</keyword>
<dbReference type="GO" id="GO:0006508">
    <property type="term" value="P:proteolysis"/>
    <property type="evidence" value="ECO:0007669"/>
    <property type="project" value="UniProtKB-KW"/>
</dbReference>
<dbReference type="EMBL" id="BK015765">
    <property type="protein sequence ID" value="DAE23996.1"/>
    <property type="molecule type" value="Genomic_DNA"/>
</dbReference>
<dbReference type="GO" id="GO:0046797">
    <property type="term" value="P:viral procapsid maturation"/>
    <property type="evidence" value="ECO:0007669"/>
    <property type="project" value="UniProtKB-KW"/>
</dbReference>
<organism evidence="8">
    <name type="scientific">Siphoviridae sp. ctoiA13</name>
    <dbReference type="NCBI Taxonomy" id="2826462"/>
    <lineage>
        <taxon>Viruses</taxon>
        <taxon>Duplodnaviria</taxon>
        <taxon>Heunggongvirae</taxon>
        <taxon>Uroviricota</taxon>
        <taxon>Caudoviricetes</taxon>
    </lineage>
</organism>
<dbReference type="GO" id="GO:0008233">
    <property type="term" value="F:peptidase activity"/>
    <property type="evidence" value="ECO:0007669"/>
    <property type="project" value="UniProtKB-KW"/>
</dbReference>
<feature type="domain" description="Prohead serine protease" evidence="7">
    <location>
        <begin position="23"/>
        <end position="133"/>
    </location>
</feature>
<keyword evidence="5" id="KW-1273">Viral capsid maturation</keyword>
<name>A0A8S5QZ95_9CAUD</name>
<evidence type="ECO:0000256" key="5">
    <source>
        <dbReference type="ARBA" id="ARBA00023045"/>
    </source>
</evidence>
<evidence type="ECO:0000256" key="6">
    <source>
        <dbReference type="SAM" id="MobiDB-lite"/>
    </source>
</evidence>
<accession>A0A8S5QZ95</accession>
<evidence type="ECO:0000256" key="3">
    <source>
        <dbReference type="ARBA" id="ARBA00022801"/>
    </source>
</evidence>
<keyword evidence="2" id="KW-0645">Protease</keyword>
<keyword evidence="4" id="KW-0118">Viral capsid assembly</keyword>
<sequence length="584" mass="65569">MSKMYDFSGWATRNNIRCSDGRTILEDAFEADNGKNVPLVWNHQHNDPLNVLGHAKLENRKEGVYAYCTFNNTEAGISAKELVKHGDIQALSIYANDLKYLSGGNVSHGVIREVSLVLAGANPEAYIDNIRHSADEAPSMDEAIIYTGDDIYLEHSQENQNEEKKEKKEVADKEKKEKEEVGDKEKTIKDVFNTLNDEQKDAVYAMIGAALEEANLDNGDEEDEDEEEEDEGMKHNVFENRKRGDELKHSEDLMAVISDGKRYGSLKESALAHGIEHIDYLFPEAQAVTDSPLFIKRDTTWVDFVMNGVGRSPFSRIKSTLANITADEARAKGYIKGKKKVEEVITLLKRSTTPTTIYKKQKIDRDDVIDITDFDVVAWIKSEMRIMLDEEIARAVLIGDGRLASSDDKIKEDCIRPIWTDDDTYTLKETVSSDANTPRAKAFITGCIKARKDYKGSGLPSLYTSEDMLTECLLLEDKMGRPLYESVDRLKTVLRVKDIVTVPVMENQKRTVGSKEHKLMGIIVNLADYRMGADKGGEVNMFDDFDIDYNAQKYLIETRCSGALVVPMSAIVIEEVADTTGHLG</sequence>